<dbReference type="InterPro" id="IPR036412">
    <property type="entry name" value="HAD-like_sf"/>
</dbReference>
<dbReference type="Pfam" id="PF08282">
    <property type="entry name" value="Hydrolase_3"/>
    <property type="match status" value="1"/>
</dbReference>
<dbReference type="OrthoDB" id="3180855at2"/>
<sequence length="284" mass="29718">MGPVTRGATPGLPVGDLDPPRLVASDLDGTLLRTDGSLSGRTAAAWSAATRAGIETVLVTARPPRWLHGLEGVVGPRGTAICGNGAFVYEVATRRVLETHCFDGGAVDELVADLRRAVPTVTFAAERVSGPFVADDYPDPHRDRGAERAVRGSWREIGAEPVGKLLALAPELPLEDFLATVEDVLGDRGHLHFSGAHGLAEINAPGVTKAAGLERWAARLGIEASQVWAFGDMPNDLPMLAWAGVGWAVANGHGDVRAAADRECPPNDDDGVAQVLEAILDASP</sequence>
<name>A0A512CX73_9MICO</name>
<gene>
    <name evidence="1" type="ORF">TAE01_06310</name>
</gene>
<dbReference type="NCBIfam" id="TIGR01484">
    <property type="entry name" value="HAD-SF-IIB"/>
    <property type="match status" value="1"/>
</dbReference>
<comment type="caution">
    <text evidence="1">The sequence shown here is derived from an EMBL/GenBank/DDBJ whole genome shotgun (WGS) entry which is preliminary data.</text>
</comment>
<dbReference type="InterPro" id="IPR023214">
    <property type="entry name" value="HAD_sf"/>
</dbReference>
<dbReference type="GO" id="GO:0000287">
    <property type="term" value="F:magnesium ion binding"/>
    <property type="evidence" value="ECO:0007669"/>
    <property type="project" value="TreeGrafter"/>
</dbReference>
<dbReference type="InterPro" id="IPR006379">
    <property type="entry name" value="HAD-SF_hydro_IIB"/>
</dbReference>
<evidence type="ECO:0000313" key="2">
    <source>
        <dbReference type="Proteomes" id="UP000321534"/>
    </source>
</evidence>
<dbReference type="Gene3D" id="3.30.1240.10">
    <property type="match status" value="1"/>
</dbReference>
<dbReference type="RefSeq" id="WP_147063305.1">
    <property type="nucleotide sequence ID" value="NZ_BAAARO010000021.1"/>
</dbReference>
<proteinExistence type="predicted"/>
<dbReference type="Gene3D" id="3.40.50.1000">
    <property type="entry name" value="HAD superfamily/HAD-like"/>
    <property type="match status" value="1"/>
</dbReference>
<protein>
    <submittedName>
        <fullName evidence="1">Hydrolase</fullName>
    </submittedName>
</protein>
<dbReference type="Proteomes" id="UP000321534">
    <property type="component" value="Unassembled WGS sequence"/>
</dbReference>
<dbReference type="GO" id="GO:0005829">
    <property type="term" value="C:cytosol"/>
    <property type="evidence" value="ECO:0007669"/>
    <property type="project" value="TreeGrafter"/>
</dbReference>
<dbReference type="AlphaFoldDB" id="A0A512CX73"/>
<keyword evidence="1" id="KW-0378">Hydrolase</keyword>
<keyword evidence="2" id="KW-1185">Reference proteome</keyword>
<accession>A0A512CX73</accession>
<dbReference type="GO" id="GO:0016791">
    <property type="term" value="F:phosphatase activity"/>
    <property type="evidence" value="ECO:0007669"/>
    <property type="project" value="UniProtKB-ARBA"/>
</dbReference>
<evidence type="ECO:0000313" key="1">
    <source>
        <dbReference type="EMBL" id="GEO28821.1"/>
    </source>
</evidence>
<dbReference type="EMBL" id="BJYX01000002">
    <property type="protein sequence ID" value="GEO28821.1"/>
    <property type="molecule type" value="Genomic_DNA"/>
</dbReference>
<dbReference type="SUPFAM" id="SSF56784">
    <property type="entry name" value="HAD-like"/>
    <property type="match status" value="1"/>
</dbReference>
<organism evidence="1 2">
    <name type="scientific">Terrabacter aerolatus</name>
    <dbReference type="NCBI Taxonomy" id="422442"/>
    <lineage>
        <taxon>Bacteria</taxon>
        <taxon>Bacillati</taxon>
        <taxon>Actinomycetota</taxon>
        <taxon>Actinomycetes</taxon>
        <taxon>Micrococcales</taxon>
        <taxon>Intrasporangiaceae</taxon>
        <taxon>Terrabacter</taxon>
    </lineage>
</organism>
<reference evidence="1 2" key="1">
    <citation type="submission" date="2019-07" db="EMBL/GenBank/DDBJ databases">
        <title>Whole genome shotgun sequence of Terrabacter aerolatus NBRC 106305.</title>
        <authorList>
            <person name="Hosoyama A."/>
            <person name="Uohara A."/>
            <person name="Ohji S."/>
            <person name="Ichikawa N."/>
        </authorList>
    </citation>
    <scope>NUCLEOTIDE SEQUENCE [LARGE SCALE GENOMIC DNA]</scope>
    <source>
        <strain evidence="1 2">NBRC 106305</strain>
    </source>
</reference>
<dbReference type="PANTHER" id="PTHR10000">
    <property type="entry name" value="PHOSPHOSERINE PHOSPHATASE"/>
    <property type="match status" value="1"/>
</dbReference>
<dbReference type="PANTHER" id="PTHR10000:SF8">
    <property type="entry name" value="HAD SUPERFAMILY HYDROLASE-LIKE, TYPE 3"/>
    <property type="match status" value="1"/>
</dbReference>